<comment type="caution">
    <text evidence="13">The sequence shown here is derived from an EMBL/GenBank/DDBJ whole genome shotgun (WGS) entry which is preliminary data.</text>
</comment>
<evidence type="ECO:0000256" key="2">
    <source>
        <dbReference type="ARBA" id="ARBA00004718"/>
    </source>
</evidence>
<comment type="similarity">
    <text evidence="3">Belongs to the NSE2 family.</text>
</comment>
<dbReference type="PANTHER" id="PTHR21330:SF1">
    <property type="entry name" value="E3 SUMO-PROTEIN LIGASE NSE2"/>
    <property type="match status" value="1"/>
</dbReference>
<dbReference type="GO" id="GO:0061665">
    <property type="term" value="F:SUMO ligase activity"/>
    <property type="evidence" value="ECO:0007669"/>
    <property type="project" value="TreeGrafter"/>
</dbReference>
<name>A0A9P4MY31_9PLEO</name>
<evidence type="ECO:0000256" key="10">
    <source>
        <dbReference type="PROSITE-ProRule" id="PRU00452"/>
    </source>
</evidence>
<reference evidence="14" key="1">
    <citation type="journal article" date="2020" name="Stud. Mycol.">
        <title>101 Dothideomycetes genomes: A test case for predicting lifestyles and emergence of pathogens.</title>
        <authorList>
            <person name="Haridas S."/>
            <person name="Albert R."/>
            <person name="Binder M."/>
            <person name="Bloem J."/>
            <person name="LaButti K."/>
            <person name="Salamov A."/>
            <person name="Andreopoulos B."/>
            <person name="Baker S."/>
            <person name="Barry K."/>
            <person name="Bills G."/>
            <person name="Bluhm B."/>
            <person name="Cannon C."/>
            <person name="Castanera R."/>
            <person name="Culley D."/>
            <person name="Daum C."/>
            <person name="Ezra D."/>
            <person name="Gonzalez J."/>
            <person name="Henrissat B."/>
            <person name="Kuo A."/>
            <person name="Liang C."/>
            <person name="Lipzen A."/>
            <person name="Lutzoni F."/>
            <person name="Magnuson J."/>
            <person name="Mondo S."/>
            <person name="Nolan M."/>
            <person name="Ohm R."/>
            <person name="Pangilinan J."/>
            <person name="Park H.-J."/>
            <person name="Ramirez L."/>
            <person name="Alfaro M."/>
            <person name="Sun H."/>
            <person name="Tritt A."/>
            <person name="Yoshinaga Y."/>
            <person name="Zwiers L.-H."/>
            <person name="Turgeon B."/>
            <person name="Goodwin S."/>
            <person name="Spatafora J."/>
            <person name="Crous P."/>
            <person name="Grigoriev I."/>
        </authorList>
    </citation>
    <scope>NUCLEOTIDE SEQUENCE [LARGE SCALE GENOMIC DNA]</scope>
    <source>
        <strain evidence="14">CBS 304.66</strain>
    </source>
</reference>
<comment type="pathway">
    <text evidence="2">Protein modification; protein sumoylation.</text>
</comment>
<dbReference type="OrthoDB" id="756301at2759"/>
<proteinExistence type="inferred from homology"/>
<dbReference type="SUPFAM" id="SSF57850">
    <property type="entry name" value="RING/U-box"/>
    <property type="match status" value="1"/>
</dbReference>
<dbReference type="PROSITE" id="PS51044">
    <property type="entry name" value="ZF_SP_RING"/>
    <property type="match status" value="1"/>
</dbReference>
<evidence type="ECO:0000256" key="4">
    <source>
        <dbReference type="ARBA" id="ARBA00022679"/>
    </source>
</evidence>
<dbReference type="PANTHER" id="PTHR21330">
    <property type="entry name" value="E3 SUMO-PROTEIN LIGASE NSE2"/>
    <property type="match status" value="1"/>
</dbReference>
<accession>A0A9P4MY31</accession>
<dbReference type="InterPro" id="IPR004181">
    <property type="entry name" value="Znf_MIZ"/>
</dbReference>
<dbReference type="GO" id="GO:0008270">
    <property type="term" value="F:zinc ion binding"/>
    <property type="evidence" value="ECO:0007669"/>
    <property type="project" value="UniProtKB-KW"/>
</dbReference>
<dbReference type="GO" id="GO:0030915">
    <property type="term" value="C:Smc5-Smc6 complex"/>
    <property type="evidence" value="ECO:0007669"/>
    <property type="project" value="InterPro"/>
</dbReference>
<keyword evidence="6 10" id="KW-0863">Zinc-finger</keyword>
<evidence type="ECO:0000256" key="7">
    <source>
        <dbReference type="ARBA" id="ARBA00022786"/>
    </source>
</evidence>
<keyword evidence="5" id="KW-0479">Metal-binding</keyword>
<protein>
    <recommendedName>
        <fullName evidence="12">SP-RING-type domain-containing protein</fullName>
    </recommendedName>
</protein>
<evidence type="ECO:0000256" key="6">
    <source>
        <dbReference type="ARBA" id="ARBA00022771"/>
    </source>
</evidence>
<evidence type="ECO:0000256" key="9">
    <source>
        <dbReference type="ARBA" id="ARBA00023242"/>
    </source>
</evidence>
<dbReference type="GO" id="GO:0016925">
    <property type="term" value="P:protein sumoylation"/>
    <property type="evidence" value="ECO:0007669"/>
    <property type="project" value="TreeGrafter"/>
</dbReference>
<keyword evidence="4" id="KW-0808">Transferase</keyword>
<dbReference type="InterPro" id="IPR026846">
    <property type="entry name" value="Nse2(Mms21)"/>
</dbReference>
<comment type="subcellular location">
    <subcellularLocation>
        <location evidence="1">Nucleus</location>
    </subcellularLocation>
</comment>
<feature type="region of interest" description="Disordered" evidence="11">
    <location>
        <begin position="42"/>
        <end position="85"/>
    </location>
</feature>
<evidence type="ECO:0000256" key="8">
    <source>
        <dbReference type="ARBA" id="ARBA00022833"/>
    </source>
</evidence>
<dbReference type="AlphaFoldDB" id="A0A9P4MY31"/>
<evidence type="ECO:0000256" key="11">
    <source>
        <dbReference type="SAM" id="MobiDB-lite"/>
    </source>
</evidence>
<dbReference type="EMBL" id="ML986781">
    <property type="protein sequence ID" value="KAF2258133.1"/>
    <property type="molecule type" value="Genomic_DNA"/>
</dbReference>
<evidence type="ECO:0000256" key="5">
    <source>
        <dbReference type="ARBA" id="ARBA00022723"/>
    </source>
</evidence>
<organism evidence="13 14">
    <name type="scientific">Lojkania enalia</name>
    <dbReference type="NCBI Taxonomy" id="147567"/>
    <lineage>
        <taxon>Eukaryota</taxon>
        <taxon>Fungi</taxon>
        <taxon>Dikarya</taxon>
        <taxon>Ascomycota</taxon>
        <taxon>Pezizomycotina</taxon>
        <taxon>Dothideomycetes</taxon>
        <taxon>Pleosporomycetidae</taxon>
        <taxon>Pleosporales</taxon>
        <taxon>Pleosporales incertae sedis</taxon>
        <taxon>Lojkania</taxon>
    </lineage>
</organism>
<dbReference type="Proteomes" id="UP000800093">
    <property type="component" value="Unassembled WGS sequence"/>
</dbReference>
<keyword evidence="7" id="KW-0833">Ubl conjugation pathway</keyword>
<keyword evidence="8" id="KW-0862">Zinc</keyword>
<feature type="compositionally biased region" description="Basic and acidic residues" evidence="11">
    <location>
        <begin position="278"/>
        <end position="292"/>
    </location>
</feature>
<evidence type="ECO:0000259" key="12">
    <source>
        <dbReference type="PROSITE" id="PS51044"/>
    </source>
</evidence>
<feature type="region of interest" description="Disordered" evidence="11">
    <location>
        <begin position="266"/>
        <end position="315"/>
    </location>
</feature>
<feature type="compositionally biased region" description="Polar residues" evidence="11">
    <location>
        <begin position="42"/>
        <end position="54"/>
    </location>
</feature>
<dbReference type="Gene3D" id="3.30.40.10">
    <property type="entry name" value="Zinc/RING finger domain, C3HC4 (zinc finger)"/>
    <property type="match status" value="1"/>
</dbReference>
<evidence type="ECO:0000313" key="13">
    <source>
        <dbReference type="EMBL" id="KAF2258133.1"/>
    </source>
</evidence>
<keyword evidence="14" id="KW-1185">Reference proteome</keyword>
<dbReference type="InterPro" id="IPR013083">
    <property type="entry name" value="Znf_RING/FYVE/PHD"/>
</dbReference>
<feature type="domain" description="SP-RING-type" evidence="12">
    <location>
        <begin position="168"/>
        <end position="263"/>
    </location>
</feature>
<keyword evidence="9" id="KW-0539">Nucleus</keyword>
<sequence length="315" mass="35042">MTKRLEEGMRGVIDGGEALLRLEESINWLRGHAPGALRDEYTTQVTQRSQSEAQSQRKRGRGEAEDEEDEDEDEGSSPGPTPLNMERIALTGTSEMYAERLQRRKTEYLTFSHGARYSKNNAYIGFKKMVHDAKYGDNGPPMQHPDTWFTETGSPAPGITAALNGADEDDDIVIDKATISTRCPLTLQPFVEPYTSKKCPHSFEMDHVLDFIRRSNIRVGGGVGRGQGERAIQCPVAGCDQLLTANDLAPDPILIRKIKRMQAIEARRADESDMEDDVSPRRRTAEESRSPSDDVFPVTQQSIVLDLGSGDEDED</sequence>
<dbReference type="GO" id="GO:0005634">
    <property type="term" value="C:nucleus"/>
    <property type="evidence" value="ECO:0007669"/>
    <property type="project" value="UniProtKB-SubCell"/>
</dbReference>
<evidence type="ECO:0000313" key="14">
    <source>
        <dbReference type="Proteomes" id="UP000800093"/>
    </source>
</evidence>
<dbReference type="CDD" id="cd16651">
    <property type="entry name" value="SPL-RING_NSE2"/>
    <property type="match status" value="1"/>
</dbReference>
<gene>
    <name evidence="13" type="ORF">CC78DRAFT_538033</name>
</gene>
<evidence type="ECO:0000256" key="3">
    <source>
        <dbReference type="ARBA" id="ARBA00008212"/>
    </source>
</evidence>
<feature type="non-terminal residue" evidence="13">
    <location>
        <position position="315"/>
    </location>
</feature>
<dbReference type="Pfam" id="PF11789">
    <property type="entry name" value="zf-Nse"/>
    <property type="match status" value="1"/>
</dbReference>
<evidence type="ECO:0000256" key="1">
    <source>
        <dbReference type="ARBA" id="ARBA00004123"/>
    </source>
</evidence>
<dbReference type="GO" id="GO:0000724">
    <property type="term" value="P:double-strand break repair via homologous recombination"/>
    <property type="evidence" value="ECO:0007669"/>
    <property type="project" value="InterPro"/>
</dbReference>
<feature type="compositionally biased region" description="Acidic residues" evidence="11">
    <location>
        <begin position="64"/>
        <end position="75"/>
    </location>
</feature>